<sequence>MPAASREAAAMQGIALLWHLPSKPFTA</sequence>
<protein>
    <submittedName>
        <fullName evidence="1">Uncharacterized protein</fullName>
    </submittedName>
</protein>
<name>A0A2T1LQM5_9CHRO</name>
<keyword evidence="2" id="KW-1185">Reference proteome</keyword>
<reference evidence="1 2" key="2">
    <citation type="submission" date="2018-03" db="EMBL/GenBank/DDBJ databases">
        <authorList>
            <person name="Keele B.F."/>
        </authorList>
    </citation>
    <scope>NUCLEOTIDE SEQUENCE [LARGE SCALE GENOMIC DNA]</scope>
    <source>
        <strain evidence="1 2">CCALA 016</strain>
    </source>
</reference>
<comment type="caution">
    <text evidence="1">The sequence shown here is derived from an EMBL/GenBank/DDBJ whole genome shotgun (WGS) entry which is preliminary data.</text>
</comment>
<reference evidence="1 2" key="1">
    <citation type="submission" date="2018-03" db="EMBL/GenBank/DDBJ databases">
        <title>The ancient ancestry and fast evolution of plastids.</title>
        <authorList>
            <person name="Moore K.R."/>
            <person name="Magnabosco C."/>
            <person name="Momper L."/>
            <person name="Gold D.A."/>
            <person name="Bosak T."/>
            <person name="Fournier G.P."/>
        </authorList>
    </citation>
    <scope>NUCLEOTIDE SEQUENCE [LARGE SCALE GENOMIC DNA]</scope>
    <source>
        <strain evidence="1 2">CCALA 016</strain>
    </source>
</reference>
<gene>
    <name evidence="1" type="ORF">C7H19_24540</name>
</gene>
<dbReference type="AlphaFoldDB" id="A0A2T1LQM5"/>
<dbReference type="Proteomes" id="UP000239001">
    <property type="component" value="Unassembled WGS sequence"/>
</dbReference>
<organism evidence="1 2">
    <name type="scientific">Aphanothece hegewaldii CCALA 016</name>
    <dbReference type="NCBI Taxonomy" id="2107694"/>
    <lineage>
        <taxon>Bacteria</taxon>
        <taxon>Bacillati</taxon>
        <taxon>Cyanobacteriota</taxon>
        <taxon>Cyanophyceae</taxon>
        <taxon>Oscillatoriophycideae</taxon>
        <taxon>Chroococcales</taxon>
        <taxon>Aphanothecaceae</taxon>
        <taxon>Aphanothece</taxon>
    </lineage>
</organism>
<accession>A0A2T1LQM5</accession>
<dbReference type="EMBL" id="PXOH01000069">
    <property type="protein sequence ID" value="PSF28946.1"/>
    <property type="molecule type" value="Genomic_DNA"/>
</dbReference>
<evidence type="ECO:0000313" key="2">
    <source>
        <dbReference type="Proteomes" id="UP000239001"/>
    </source>
</evidence>
<proteinExistence type="predicted"/>
<evidence type="ECO:0000313" key="1">
    <source>
        <dbReference type="EMBL" id="PSF28946.1"/>
    </source>
</evidence>